<comment type="caution">
    <text evidence="1">The sequence shown here is derived from an EMBL/GenBank/DDBJ whole genome shotgun (WGS) entry which is preliminary data.</text>
</comment>
<accession>A0A812D0L6</accession>
<protein>
    <submittedName>
        <fullName evidence="1">Uncharacterized protein</fullName>
    </submittedName>
</protein>
<sequence length="235" mass="26707">MHKKEKKELRPPAVSMGKSHSSTVHFQSFQGPKVFIFSLLCRESSLYGDQTLFFLHLFSSRPPGYYAFLLRLLECGNLLKHVVKYFLKTHVFAPSSSSQTALAPNSTYGLLFKLSFLRLLREDFSKNFSEGKNCPQQFLTHASFTYGQTLPAFSAGRERKTPVSQRSRFQLLLRSSPSSPFPFKGGGAVHLLPANQSIKKKYQQVLRASNTMSVFCSPFTVKIFKKFIMIINIIF</sequence>
<dbReference type="EMBL" id="CAHIKZ030002221">
    <property type="protein sequence ID" value="CAE1283005.1"/>
    <property type="molecule type" value="Genomic_DNA"/>
</dbReference>
<name>A0A812D0L6_ACAPH</name>
<gene>
    <name evidence="1" type="ORF">SPHA_43766</name>
</gene>
<evidence type="ECO:0000313" key="2">
    <source>
        <dbReference type="Proteomes" id="UP000597762"/>
    </source>
</evidence>
<proteinExistence type="predicted"/>
<evidence type="ECO:0000313" key="1">
    <source>
        <dbReference type="EMBL" id="CAE1283005.1"/>
    </source>
</evidence>
<organism evidence="1 2">
    <name type="scientific">Acanthosepion pharaonis</name>
    <name type="common">Pharaoh cuttlefish</name>
    <name type="synonym">Sepia pharaonis</name>
    <dbReference type="NCBI Taxonomy" id="158019"/>
    <lineage>
        <taxon>Eukaryota</taxon>
        <taxon>Metazoa</taxon>
        <taxon>Spiralia</taxon>
        <taxon>Lophotrochozoa</taxon>
        <taxon>Mollusca</taxon>
        <taxon>Cephalopoda</taxon>
        <taxon>Coleoidea</taxon>
        <taxon>Decapodiformes</taxon>
        <taxon>Sepiida</taxon>
        <taxon>Sepiina</taxon>
        <taxon>Sepiidae</taxon>
        <taxon>Acanthosepion</taxon>
    </lineage>
</organism>
<dbReference type="AlphaFoldDB" id="A0A812D0L6"/>
<keyword evidence="2" id="KW-1185">Reference proteome</keyword>
<dbReference type="Proteomes" id="UP000597762">
    <property type="component" value="Unassembled WGS sequence"/>
</dbReference>
<reference evidence="1" key="1">
    <citation type="submission" date="2021-01" db="EMBL/GenBank/DDBJ databases">
        <authorList>
            <person name="Li R."/>
            <person name="Bekaert M."/>
        </authorList>
    </citation>
    <scope>NUCLEOTIDE SEQUENCE</scope>
    <source>
        <strain evidence="1">Farmed</strain>
    </source>
</reference>